<dbReference type="InterPro" id="IPR036866">
    <property type="entry name" value="RibonucZ/Hydroxyglut_hydro"/>
</dbReference>
<dbReference type="PIRSF" id="PIRSF038896">
    <property type="entry name" value="NAPE-PLD"/>
    <property type="match status" value="1"/>
</dbReference>
<protein>
    <submittedName>
        <fullName evidence="3">Metallo-hydrolase/oxidoreductase</fullName>
    </submittedName>
</protein>
<dbReference type="OrthoDB" id="332863at2759"/>
<dbReference type="GO" id="GO:0008270">
    <property type="term" value="F:zinc ion binding"/>
    <property type="evidence" value="ECO:0007669"/>
    <property type="project" value="InterPro"/>
</dbReference>
<dbReference type="STRING" id="1160509.A0A3N4IA69"/>
<reference evidence="3 4" key="1">
    <citation type="journal article" date="2018" name="Nat. Ecol. Evol.">
        <title>Pezizomycetes genomes reveal the molecular basis of ectomycorrhizal truffle lifestyle.</title>
        <authorList>
            <person name="Murat C."/>
            <person name="Payen T."/>
            <person name="Noel B."/>
            <person name="Kuo A."/>
            <person name="Morin E."/>
            <person name="Chen J."/>
            <person name="Kohler A."/>
            <person name="Krizsan K."/>
            <person name="Balestrini R."/>
            <person name="Da Silva C."/>
            <person name="Montanini B."/>
            <person name="Hainaut M."/>
            <person name="Levati E."/>
            <person name="Barry K.W."/>
            <person name="Belfiori B."/>
            <person name="Cichocki N."/>
            <person name="Clum A."/>
            <person name="Dockter R.B."/>
            <person name="Fauchery L."/>
            <person name="Guy J."/>
            <person name="Iotti M."/>
            <person name="Le Tacon F."/>
            <person name="Lindquist E.A."/>
            <person name="Lipzen A."/>
            <person name="Malagnac F."/>
            <person name="Mello A."/>
            <person name="Molinier V."/>
            <person name="Miyauchi S."/>
            <person name="Poulain J."/>
            <person name="Riccioni C."/>
            <person name="Rubini A."/>
            <person name="Sitrit Y."/>
            <person name="Splivallo R."/>
            <person name="Traeger S."/>
            <person name="Wang M."/>
            <person name="Zifcakova L."/>
            <person name="Wipf D."/>
            <person name="Zambonelli A."/>
            <person name="Paolocci F."/>
            <person name="Nowrousian M."/>
            <person name="Ottonello S."/>
            <person name="Baldrian P."/>
            <person name="Spatafora J.W."/>
            <person name="Henrissat B."/>
            <person name="Nagy L.G."/>
            <person name="Aury J.M."/>
            <person name="Wincker P."/>
            <person name="Grigoriev I.V."/>
            <person name="Bonfante P."/>
            <person name="Martin F.M."/>
        </authorList>
    </citation>
    <scope>NUCLEOTIDE SEQUENCE [LARGE SCALE GENOMIC DNA]</scope>
    <source>
        <strain evidence="3 4">RN42</strain>
    </source>
</reference>
<evidence type="ECO:0000259" key="2">
    <source>
        <dbReference type="Pfam" id="PF12706"/>
    </source>
</evidence>
<feature type="domain" description="Metallo-beta-lactamase" evidence="2">
    <location>
        <begin position="110"/>
        <end position="272"/>
    </location>
</feature>
<feature type="binding site" evidence="1">
    <location>
        <position position="333"/>
    </location>
    <ligand>
        <name>an N-acyl-1,2-diacyl-sn-glycero-3-phosphoethanolamine</name>
        <dbReference type="ChEBI" id="CHEBI:62537"/>
    </ligand>
</feature>
<feature type="domain" description="Metallo-beta-lactamase" evidence="2">
    <location>
        <begin position="298"/>
        <end position="356"/>
    </location>
</feature>
<dbReference type="GO" id="GO:0070291">
    <property type="term" value="P:N-acylethanolamine metabolic process"/>
    <property type="evidence" value="ECO:0007669"/>
    <property type="project" value="TreeGrafter"/>
</dbReference>
<keyword evidence="3" id="KW-0378">Hydrolase</keyword>
<dbReference type="PANTHER" id="PTHR15032:SF4">
    <property type="entry name" value="N-ACYL-PHOSPHATIDYLETHANOLAMINE-HYDROLYZING PHOSPHOLIPASE D"/>
    <property type="match status" value="1"/>
</dbReference>
<keyword evidence="4" id="KW-1185">Reference proteome</keyword>
<evidence type="ECO:0000256" key="1">
    <source>
        <dbReference type="PIRSR" id="PIRSR038896-50"/>
    </source>
</evidence>
<dbReference type="PANTHER" id="PTHR15032">
    <property type="entry name" value="N-ACYL-PHOSPHATIDYLETHANOLAMINE-HYDROLYZING PHOSPHOLIPASE D"/>
    <property type="match status" value="1"/>
</dbReference>
<dbReference type="SUPFAM" id="SSF56281">
    <property type="entry name" value="Metallo-hydrolase/oxidoreductase"/>
    <property type="match status" value="1"/>
</dbReference>
<dbReference type="GO" id="GO:0070292">
    <property type="term" value="P:N-acylphosphatidylethanolamine metabolic process"/>
    <property type="evidence" value="ECO:0007669"/>
    <property type="project" value="TreeGrafter"/>
</dbReference>
<accession>A0A3N4IA69</accession>
<sequence length="399" mass="44404">MSAIAAETFSASVSNVASPKAVPDTYGSKAHHLANGKGFTNPWPSLRSLIIQSNRSRWHNGNLTGPSTKDVPFKVRTPKYLPSRHADNSNLRATWLGHACYFVEYPEGLRVLFDPVFSQRCSPISFLGPKRFTDIPGKIADIPIIDAVCISHNHYDHLDLPTIKEIHRLHPSVFFFVPLGNKAWFTSIGIKNCIELDWFESRTLTLTPTSTDPDSKTVTTGQAPGSISATIELLPCQHTSNRGLFDRSLTLWGSYSVSTASKSVYFAGDTGYRTVPKPDGYKGYPANDYEHPPFIDLDECPAFKTIGDTRGPFDLGLIPIGAYKPRWLFSCMHADPRDAARIFQDTRCKKALAMHWGTWVLTDEDVEEPPVLLRTALKERGIEETGVFDTIAIGESREF</sequence>
<dbReference type="InterPro" id="IPR024884">
    <property type="entry name" value="NAPE-PLD"/>
</dbReference>
<feature type="binding site" evidence="1">
    <location>
        <position position="155"/>
    </location>
    <ligand>
        <name>an N-acyl-1,2-diacyl-sn-glycero-3-phosphoethanolamine</name>
        <dbReference type="ChEBI" id="CHEBI:62537"/>
    </ligand>
</feature>
<proteinExistence type="predicted"/>
<gene>
    <name evidence="3" type="ORF">BJ508DRAFT_317894</name>
</gene>
<dbReference type="InterPro" id="IPR001279">
    <property type="entry name" value="Metallo-B-lactamas"/>
</dbReference>
<dbReference type="AlphaFoldDB" id="A0A3N4IA69"/>
<organism evidence="3 4">
    <name type="scientific">Ascobolus immersus RN42</name>
    <dbReference type="NCBI Taxonomy" id="1160509"/>
    <lineage>
        <taxon>Eukaryota</taxon>
        <taxon>Fungi</taxon>
        <taxon>Dikarya</taxon>
        <taxon>Ascomycota</taxon>
        <taxon>Pezizomycotina</taxon>
        <taxon>Pezizomycetes</taxon>
        <taxon>Pezizales</taxon>
        <taxon>Ascobolaceae</taxon>
        <taxon>Ascobolus</taxon>
    </lineage>
</organism>
<dbReference type="Proteomes" id="UP000275078">
    <property type="component" value="Unassembled WGS sequence"/>
</dbReference>
<dbReference type="GO" id="GO:0070290">
    <property type="term" value="F:N-acylphosphatidylethanolamine-specific phospholipase D activity"/>
    <property type="evidence" value="ECO:0007669"/>
    <property type="project" value="InterPro"/>
</dbReference>
<name>A0A3N4IA69_ASCIM</name>
<dbReference type="Pfam" id="PF12706">
    <property type="entry name" value="Lactamase_B_2"/>
    <property type="match status" value="2"/>
</dbReference>
<evidence type="ECO:0000313" key="4">
    <source>
        <dbReference type="Proteomes" id="UP000275078"/>
    </source>
</evidence>
<dbReference type="Gene3D" id="3.60.15.10">
    <property type="entry name" value="Ribonuclease Z/Hydroxyacylglutathione hydrolase-like"/>
    <property type="match status" value="1"/>
</dbReference>
<dbReference type="GO" id="GO:0005737">
    <property type="term" value="C:cytoplasm"/>
    <property type="evidence" value="ECO:0007669"/>
    <property type="project" value="TreeGrafter"/>
</dbReference>
<evidence type="ECO:0000313" key="3">
    <source>
        <dbReference type="EMBL" id="RPA82985.1"/>
    </source>
</evidence>
<dbReference type="EMBL" id="ML119667">
    <property type="protein sequence ID" value="RPA82985.1"/>
    <property type="molecule type" value="Genomic_DNA"/>
</dbReference>